<dbReference type="RefSeq" id="XP_058333622.1">
    <property type="nucleotide sequence ID" value="XM_058470481.1"/>
</dbReference>
<dbReference type="Pfam" id="PF08614">
    <property type="entry name" value="ATG16"/>
    <property type="match status" value="1"/>
</dbReference>
<accession>A0A9W9TWC1</accession>
<dbReference type="GeneID" id="83197784"/>
<gene>
    <name evidence="5" type="ORF">N7468_001184</name>
</gene>
<sequence>MPHRPTADGPLEREEYLAALAVRDQREKANVNIYDAYARLADRTAALTAVPGSSSADRPIQLSDSQRTIPAPLVTKKNQSSDVGPSTMDLLKSTRADLSEAQRSRSDLQEKLGIVTTEVEKLRKKSVLDSRRINALESERLSLQLRLKDRDEELKGKAKLLEDFQDEMATLNLQLNMADEKSSKLQRENQELVDRWMARMSIEADAMNDASKFS</sequence>
<dbReference type="AlphaFoldDB" id="A0A9W9TWC1"/>
<evidence type="ECO:0000259" key="4">
    <source>
        <dbReference type="Pfam" id="PF08614"/>
    </source>
</evidence>
<evidence type="ECO:0000313" key="5">
    <source>
        <dbReference type="EMBL" id="KAJ5246201.1"/>
    </source>
</evidence>
<dbReference type="OrthoDB" id="8949486at2759"/>
<dbReference type="InterPro" id="IPR013923">
    <property type="entry name" value="Autophagy-rel_prot_16_dom"/>
</dbReference>
<keyword evidence="6" id="KW-1185">Reference proteome</keyword>
<dbReference type="EMBL" id="JAPQKS010000002">
    <property type="protein sequence ID" value="KAJ5246201.1"/>
    <property type="molecule type" value="Genomic_DNA"/>
</dbReference>
<dbReference type="Proteomes" id="UP001150941">
    <property type="component" value="Unassembled WGS sequence"/>
</dbReference>
<organism evidence="5 6">
    <name type="scientific">Penicillium chermesinum</name>
    <dbReference type="NCBI Taxonomy" id="63820"/>
    <lineage>
        <taxon>Eukaryota</taxon>
        <taxon>Fungi</taxon>
        <taxon>Dikarya</taxon>
        <taxon>Ascomycota</taxon>
        <taxon>Pezizomycotina</taxon>
        <taxon>Eurotiomycetes</taxon>
        <taxon>Eurotiomycetidae</taxon>
        <taxon>Eurotiales</taxon>
        <taxon>Aspergillaceae</taxon>
        <taxon>Penicillium</taxon>
    </lineage>
</organism>
<evidence type="ECO:0000256" key="2">
    <source>
        <dbReference type="SAM" id="Coils"/>
    </source>
</evidence>
<comment type="caution">
    <text evidence="5">The sequence shown here is derived from an EMBL/GenBank/DDBJ whole genome shotgun (WGS) entry which is preliminary data.</text>
</comment>
<evidence type="ECO:0000256" key="1">
    <source>
        <dbReference type="ARBA" id="ARBA00005331"/>
    </source>
</evidence>
<proteinExistence type="inferred from homology"/>
<feature type="region of interest" description="Disordered" evidence="3">
    <location>
        <begin position="49"/>
        <end position="88"/>
    </location>
</feature>
<feature type="coiled-coil region" evidence="2">
    <location>
        <begin position="91"/>
        <end position="195"/>
    </location>
</feature>
<comment type="similarity">
    <text evidence="1">Belongs to the ATG16 family.</text>
</comment>
<feature type="domain" description="Autophagy-related protein 16" evidence="4">
    <location>
        <begin position="15"/>
        <end position="208"/>
    </location>
</feature>
<dbReference type="Gene3D" id="1.20.5.170">
    <property type="match status" value="1"/>
</dbReference>
<reference evidence="5" key="2">
    <citation type="journal article" date="2023" name="IMA Fungus">
        <title>Comparative genomic study of the Penicillium genus elucidates a diverse pangenome and 15 lateral gene transfer events.</title>
        <authorList>
            <person name="Petersen C."/>
            <person name="Sorensen T."/>
            <person name="Nielsen M.R."/>
            <person name="Sondergaard T.E."/>
            <person name="Sorensen J.L."/>
            <person name="Fitzpatrick D.A."/>
            <person name="Frisvad J.C."/>
            <person name="Nielsen K.L."/>
        </authorList>
    </citation>
    <scope>NUCLEOTIDE SEQUENCE</scope>
    <source>
        <strain evidence="5">IBT 19713</strain>
    </source>
</reference>
<reference evidence="5" key="1">
    <citation type="submission" date="2022-11" db="EMBL/GenBank/DDBJ databases">
        <authorList>
            <person name="Petersen C."/>
        </authorList>
    </citation>
    <scope>NUCLEOTIDE SEQUENCE</scope>
    <source>
        <strain evidence="5">IBT 19713</strain>
    </source>
</reference>
<name>A0A9W9TWC1_9EURO</name>
<dbReference type="CDD" id="cd22887">
    <property type="entry name" value="Atg16_CCD"/>
    <property type="match status" value="1"/>
</dbReference>
<evidence type="ECO:0000313" key="6">
    <source>
        <dbReference type="Proteomes" id="UP001150941"/>
    </source>
</evidence>
<protein>
    <recommendedName>
        <fullName evidence="4">Autophagy-related protein 16 domain-containing protein</fullName>
    </recommendedName>
</protein>
<evidence type="ECO:0000256" key="3">
    <source>
        <dbReference type="SAM" id="MobiDB-lite"/>
    </source>
</evidence>
<feature type="compositionally biased region" description="Polar residues" evidence="3">
    <location>
        <begin position="51"/>
        <end position="68"/>
    </location>
</feature>
<keyword evidence="2" id="KW-0175">Coiled coil</keyword>